<evidence type="ECO:0000256" key="6">
    <source>
        <dbReference type="SAM" id="Phobius"/>
    </source>
</evidence>
<feature type="region of interest" description="Disordered" evidence="5">
    <location>
        <begin position="810"/>
        <end position="841"/>
    </location>
</feature>
<keyword evidence="3" id="KW-0223">Dioxygenase</keyword>
<keyword evidence="9" id="KW-1185">Reference proteome</keyword>
<reference evidence="8" key="1">
    <citation type="journal article" date="2021" name="Cell">
        <title>Tracing the genetic footprints of vertebrate landing in non-teleost ray-finned fishes.</title>
        <authorList>
            <person name="Bi X."/>
            <person name="Wang K."/>
            <person name="Yang L."/>
            <person name="Pan H."/>
            <person name="Jiang H."/>
            <person name="Wei Q."/>
            <person name="Fang M."/>
            <person name="Yu H."/>
            <person name="Zhu C."/>
            <person name="Cai Y."/>
            <person name="He Y."/>
            <person name="Gan X."/>
            <person name="Zeng H."/>
            <person name="Yu D."/>
            <person name="Zhu Y."/>
            <person name="Jiang H."/>
            <person name="Qiu Q."/>
            <person name="Yang H."/>
            <person name="Zhang Y.E."/>
            <person name="Wang W."/>
            <person name="Zhu M."/>
            <person name="He S."/>
            <person name="Zhang G."/>
        </authorList>
    </citation>
    <scope>NUCLEOTIDE SEQUENCE</scope>
    <source>
        <strain evidence="8">Allg_001</strain>
    </source>
</reference>
<feature type="region of interest" description="Disordered" evidence="5">
    <location>
        <begin position="1"/>
        <end position="49"/>
    </location>
</feature>
<accession>A0A8J7NW67</accession>
<evidence type="ECO:0000313" key="8">
    <source>
        <dbReference type="EMBL" id="MBN3319119.1"/>
    </source>
</evidence>
<feature type="transmembrane region" description="Helical" evidence="6">
    <location>
        <begin position="713"/>
        <end position="732"/>
    </location>
</feature>
<feature type="transmembrane region" description="Helical" evidence="6">
    <location>
        <begin position="744"/>
        <end position="765"/>
    </location>
</feature>
<feature type="transmembrane region" description="Helical" evidence="6">
    <location>
        <begin position="777"/>
        <end position="799"/>
    </location>
</feature>
<feature type="compositionally biased region" description="Basic and acidic residues" evidence="5">
    <location>
        <begin position="828"/>
        <end position="841"/>
    </location>
</feature>
<feature type="domain" description="Prolyl 4-hydroxylase alpha subunit" evidence="7">
    <location>
        <begin position="188"/>
        <end position="505"/>
    </location>
</feature>
<gene>
    <name evidence="8" type="primary">Egln2</name>
    <name evidence="8" type="ORF">GTO95_0008999</name>
</gene>
<comment type="caution">
    <text evidence="8">The sequence shown here is derived from an EMBL/GenBank/DDBJ whole genome shotgun (WGS) entry which is preliminary data.</text>
</comment>
<dbReference type="SMART" id="SM00702">
    <property type="entry name" value="P4Hc"/>
    <property type="match status" value="1"/>
</dbReference>
<dbReference type="PANTHER" id="PTHR12907:SF6">
    <property type="entry name" value="PROLYL HYDROXYLASE EGLN2"/>
    <property type="match status" value="1"/>
</dbReference>
<dbReference type="GO" id="GO:0031545">
    <property type="term" value="F:peptidyl-proline 4-dioxygenase activity"/>
    <property type="evidence" value="ECO:0007669"/>
    <property type="project" value="TreeGrafter"/>
</dbReference>
<dbReference type="GO" id="GO:0008198">
    <property type="term" value="F:ferrous iron binding"/>
    <property type="evidence" value="ECO:0007669"/>
    <property type="project" value="TreeGrafter"/>
</dbReference>
<dbReference type="GO" id="GO:0071456">
    <property type="term" value="P:cellular response to hypoxia"/>
    <property type="evidence" value="ECO:0007669"/>
    <property type="project" value="TreeGrafter"/>
</dbReference>
<sequence>MESLGRSSSRRADSSDSPLEKTPRRDLGPSRSAARSLGVSGYGSAPARVPASSAQVLAGLAAPPLSAGVPALRQQAKTGLPLLGGGVASPSAPVEGSCPLANGVGGAPRVRPQEGGESPPACPGLPERPDSGAAPHKHRGADGGDPPAGAAGGDCKRRRAEPPQAVPAARWCPERVALQYIVPCMKYYGLCVKDAFLGAELGAKVLREVETLNQSGKFRDGQLVSQRSLPPRSIRGDRIAWVEGREPGCQHIGALMAHIDEVVMYSSLNGRLGDCVINGRTKYSRAALSCVPVLVPTAQTRALGENPDRWCREGASWLLEVFPHERCCSFWPRASRYEAEIPEHESEEPGEPLVTDSSSNCPPHKALRMQTFAPCPGERGDLKPICPGPCAHRGAVTQLWGWSVPHDSCPVAGGVAGNGTGYVRHVDNPNGDGRCITCIYYLNKDWDCKVHGGLLQVFPEGRSVVANIEPIFDRLLIFWSDRRNPHEVKPAYATRSCCFSVGAPEGAGTLPWVQESWCRLVKGPECWQCAPNPAAAVYTERSGCMEQAAHLALWHFHRAPEESAKHTAGAWDTGHASSPRDLLAGKRAALVAALVPFHGARVTARSALPEHRWVRGQGAGALRVFWRSAMAPASCWGWRRLPRLASYFSCLCGRPGALRAAAAARRVAGTARGRVAEKSGGAWGKSRGPEPPQLTELDKADAWMLRKAHETGFLAWFRNGLLATGIGVVSYAQSDVGREAAYGFFILGGACVSFGGAAYVGNLFALRRTMLLSLPAVLLHSAAVSSAALLWLCSVSLYIGRLEVEIVHEDEAEEEDEESRGGQRKGHHAEEDGKPGDRGRK</sequence>
<dbReference type="PANTHER" id="PTHR12907">
    <property type="entry name" value="EGL NINE HOMOLOG-RELATED"/>
    <property type="match status" value="1"/>
</dbReference>
<dbReference type="GO" id="GO:0005737">
    <property type="term" value="C:cytoplasm"/>
    <property type="evidence" value="ECO:0007669"/>
    <property type="project" value="TreeGrafter"/>
</dbReference>
<name>A0A8J7NW67_ATRSP</name>
<evidence type="ECO:0000313" key="9">
    <source>
        <dbReference type="Proteomes" id="UP000736164"/>
    </source>
</evidence>
<feature type="non-terminal residue" evidence="8">
    <location>
        <position position="1"/>
    </location>
</feature>
<proteinExistence type="predicted"/>
<feature type="compositionally biased region" description="Basic and acidic residues" evidence="5">
    <location>
        <begin position="10"/>
        <end position="28"/>
    </location>
</feature>
<keyword evidence="6" id="KW-1133">Transmembrane helix</keyword>
<evidence type="ECO:0000256" key="1">
    <source>
        <dbReference type="ARBA" id="ARBA00001961"/>
    </source>
</evidence>
<evidence type="ECO:0000259" key="7">
    <source>
        <dbReference type="SMART" id="SM00702"/>
    </source>
</evidence>
<dbReference type="InterPro" id="IPR044862">
    <property type="entry name" value="Pro_4_hyd_alph_FE2OG_OXY"/>
</dbReference>
<evidence type="ECO:0000256" key="5">
    <source>
        <dbReference type="SAM" id="MobiDB-lite"/>
    </source>
</evidence>
<dbReference type="InterPro" id="IPR051559">
    <property type="entry name" value="HIF_prolyl_hydroxylases"/>
</dbReference>
<evidence type="ECO:0000256" key="3">
    <source>
        <dbReference type="ARBA" id="ARBA00022964"/>
    </source>
</evidence>
<dbReference type="Pfam" id="PF13640">
    <property type="entry name" value="2OG-FeII_Oxy_3"/>
    <property type="match status" value="1"/>
</dbReference>
<feature type="non-terminal residue" evidence="8">
    <location>
        <position position="841"/>
    </location>
</feature>
<keyword evidence="6" id="KW-0812">Transmembrane</keyword>
<keyword evidence="2" id="KW-0847">Vitamin C</keyword>
<keyword evidence="4" id="KW-0560">Oxidoreductase</keyword>
<dbReference type="Gene3D" id="2.60.120.620">
    <property type="entry name" value="q2cbj1_9rhob like domain"/>
    <property type="match status" value="2"/>
</dbReference>
<dbReference type="InterPro" id="IPR006620">
    <property type="entry name" value="Pro_4_hyd_alph"/>
</dbReference>
<dbReference type="Proteomes" id="UP000736164">
    <property type="component" value="Unassembled WGS sequence"/>
</dbReference>
<protein>
    <submittedName>
        <fullName evidence="8">EGLN2 protein</fullName>
    </submittedName>
</protein>
<evidence type="ECO:0000256" key="4">
    <source>
        <dbReference type="ARBA" id="ARBA00023002"/>
    </source>
</evidence>
<feature type="region of interest" description="Disordered" evidence="5">
    <location>
        <begin position="104"/>
        <end position="166"/>
    </location>
</feature>
<organism evidence="8 9">
    <name type="scientific">Atractosteus spatula</name>
    <name type="common">Alligator gar</name>
    <name type="synonym">Lepisosteus spatula</name>
    <dbReference type="NCBI Taxonomy" id="7917"/>
    <lineage>
        <taxon>Eukaryota</taxon>
        <taxon>Metazoa</taxon>
        <taxon>Chordata</taxon>
        <taxon>Craniata</taxon>
        <taxon>Vertebrata</taxon>
        <taxon>Euteleostomi</taxon>
        <taxon>Actinopterygii</taxon>
        <taxon>Neopterygii</taxon>
        <taxon>Holostei</taxon>
        <taxon>Semionotiformes</taxon>
        <taxon>Lepisosteidae</taxon>
        <taxon>Atractosteus</taxon>
    </lineage>
</organism>
<keyword evidence="6" id="KW-0472">Membrane</keyword>
<comment type="cofactor">
    <cofactor evidence="1">
        <name>L-ascorbate</name>
        <dbReference type="ChEBI" id="CHEBI:38290"/>
    </cofactor>
</comment>
<dbReference type="GO" id="GO:0031418">
    <property type="term" value="F:L-ascorbic acid binding"/>
    <property type="evidence" value="ECO:0007669"/>
    <property type="project" value="UniProtKB-KW"/>
</dbReference>
<evidence type="ECO:0000256" key="2">
    <source>
        <dbReference type="ARBA" id="ARBA00022896"/>
    </source>
</evidence>
<dbReference type="EMBL" id="JAAWVO010043183">
    <property type="protein sequence ID" value="MBN3319119.1"/>
    <property type="molecule type" value="Genomic_DNA"/>
</dbReference>
<dbReference type="AlphaFoldDB" id="A0A8J7NW67"/>
<dbReference type="GO" id="GO:0005634">
    <property type="term" value="C:nucleus"/>
    <property type="evidence" value="ECO:0007669"/>
    <property type="project" value="TreeGrafter"/>
</dbReference>